<evidence type="ECO:0000256" key="2">
    <source>
        <dbReference type="PROSITE-ProRule" id="PRU00708"/>
    </source>
</evidence>
<proteinExistence type="predicted"/>
<dbReference type="Gramene" id="C.cajan_10113.t">
    <property type="protein sequence ID" value="C.cajan_10113.t.cds1"/>
    <property type="gene ID" value="C.cajan_10113"/>
</dbReference>
<dbReference type="EMBL" id="CM003605">
    <property type="protein sequence ID" value="KYP71154.1"/>
    <property type="molecule type" value="Genomic_DNA"/>
</dbReference>
<reference evidence="3 4" key="1">
    <citation type="journal article" date="2012" name="Nat. Biotechnol.">
        <title>Draft genome sequence of pigeonpea (Cajanus cajan), an orphan legume crop of resource-poor farmers.</title>
        <authorList>
            <person name="Varshney R.K."/>
            <person name="Chen W."/>
            <person name="Li Y."/>
            <person name="Bharti A.K."/>
            <person name="Saxena R.K."/>
            <person name="Schlueter J.A."/>
            <person name="Donoghue M.T."/>
            <person name="Azam S."/>
            <person name="Fan G."/>
            <person name="Whaley A.M."/>
            <person name="Farmer A.D."/>
            <person name="Sheridan J."/>
            <person name="Iwata A."/>
            <person name="Tuteja R."/>
            <person name="Penmetsa R.V."/>
            <person name="Wu W."/>
            <person name="Upadhyaya H.D."/>
            <person name="Yang S.P."/>
            <person name="Shah T."/>
            <person name="Saxena K.B."/>
            <person name="Michael T."/>
            <person name="McCombie W.R."/>
            <person name="Yang B."/>
            <person name="Zhang G."/>
            <person name="Yang H."/>
            <person name="Wang J."/>
            <person name="Spillane C."/>
            <person name="Cook D.R."/>
            <person name="May G.D."/>
            <person name="Xu X."/>
            <person name="Jackson S.A."/>
        </authorList>
    </citation>
    <scope>NUCLEOTIDE SEQUENCE [LARGE SCALE GENOMIC DNA]</scope>
    <source>
        <strain evidence="4">cv. Asha</strain>
    </source>
</reference>
<dbReference type="PANTHER" id="PTHR47926">
    <property type="entry name" value="PENTATRICOPEPTIDE REPEAT-CONTAINING PROTEIN"/>
    <property type="match status" value="1"/>
</dbReference>
<keyword evidence="4" id="KW-1185">Reference proteome</keyword>
<dbReference type="Gene3D" id="1.25.40.10">
    <property type="entry name" value="Tetratricopeptide repeat domain"/>
    <property type="match status" value="1"/>
</dbReference>
<evidence type="ECO:0000313" key="4">
    <source>
        <dbReference type="Proteomes" id="UP000075243"/>
    </source>
</evidence>
<gene>
    <name evidence="3" type="ORF">KK1_010398</name>
</gene>
<organism evidence="3 4">
    <name type="scientific">Cajanus cajan</name>
    <name type="common">Pigeon pea</name>
    <name type="synonym">Cajanus indicus</name>
    <dbReference type="NCBI Taxonomy" id="3821"/>
    <lineage>
        <taxon>Eukaryota</taxon>
        <taxon>Viridiplantae</taxon>
        <taxon>Streptophyta</taxon>
        <taxon>Embryophyta</taxon>
        <taxon>Tracheophyta</taxon>
        <taxon>Spermatophyta</taxon>
        <taxon>Magnoliopsida</taxon>
        <taxon>eudicotyledons</taxon>
        <taxon>Gunneridae</taxon>
        <taxon>Pentapetalae</taxon>
        <taxon>rosids</taxon>
        <taxon>fabids</taxon>
        <taxon>Fabales</taxon>
        <taxon>Fabaceae</taxon>
        <taxon>Papilionoideae</taxon>
        <taxon>50 kb inversion clade</taxon>
        <taxon>NPAAA clade</taxon>
        <taxon>indigoferoid/millettioid clade</taxon>
        <taxon>Phaseoleae</taxon>
        <taxon>Cajanus</taxon>
    </lineage>
</organism>
<dbReference type="GO" id="GO:0009451">
    <property type="term" value="P:RNA modification"/>
    <property type="evidence" value="ECO:0007669"/>
    <property type="project" value="InterPro"/>
</dbReference>
<dbReference type="AlphaFoldDB" id="A0A151TVZ2"/>
<dbReference type="OMA" id="MAWNYLL"/>
<name>A0A151TVZ2_CAJCA</name>
<dbReference type="STRING" id="3821.A0A151TVZ2"/>
<dbReference type="Pfam" id="PF01535">
    <property type="entry name" value="PPR"/>
    <property type="match status" value="1"/>
</dbReference>
<evidence type="ECO:0000256" key="1">
    <source>
        <dbReference type="ARBA" id="ARBA00022737"/>
    </source>
</evidence>
<feature type="repeat" description="PPR" evidence="2">
    <location>
        <begin position="57"/>
        <end position="91"/>
    </location>
</feature>
<dbReference type="InterPro" id="IPR011990">
    <property type="entry name" value="TPR-like_helical_dom_sf"/>
</dbReference>
<accession>A0A151TVZ2</accession>
<dbReference type="InterPro" id="IPR002885">
    <property type="entry name" value="PPR_rpt"/>
</dbReference>
<dbReference type="FunFam" id="1.25.40.10:FF:000470">
    <property type="entry name" value="Pentatricopeptide repeat-containing protein At5g66520"/>
    <property type="match status" value="1"/>
</dbReference>
<dbReference type="PROSITE" id="PS51375">
    <property type="entry name" value="PPR"/>
    <property type="match status" value="1"/>
</dbReference>
<keyword evidence="1" id="KW-0677">Repeat</keyword>
<protein>
    <submittedName>
        <fullName evidence="3">Pentatricopeptide repeat-containing protein At5g06540 family</fullName>
    </submittedName>
</protein>
<dbReference type="PANTHER" id="PTHR47926:SF391">
    <property type="entry name" value="TETRATRICOPEPTIDE-LIKE HELICAL DOMAIN SUPERFAMILY"/>
    <property type="match status" value="1"/>
</dbReference>
<dbReference type="NCBIfam" id="TIGR00756">
    <property type="entry name" value="PPR"/>
    <property type="match status" value="1"/>
</dbReference>
<dbReference type="Proteomes" id="UP000075243">
    <property type="component" value="Chromosome 3"/>
</dbReference>
<dbReference type="Pfam" id="PF13812">
    <property type="entry name" value="PPR_3"/>
    <property type="match status" value="1"/>
</dbReference>
<dbReference type="GO" id="GO:0003723">
    <property type="term" value="F:RNA binding"/>
    <property type="evidence" value="ECO:0007669"/>
    <property type="project" value="InterPro"/>
</dbReference>
<evidence type="ECO:0000313" key="3">
    <source>
        <dbReference type="EMBL" id="KYP71154.1"/>
    </source>
</evidence>
<sequence length="162" mass="18733">MERCSNVWDLKLIHAYMLRTHLFFDLFAVSRLVAFCVHSSNLLHYAIKLVSQIQSPNLFIYNALIRGCSTTQNPENSFHYYIKALRFGLLPDNITHPFLVKACAQLESSAMGMQVHGHIIKHGFEHDCYVRNSLVHMYATVGDIKAARSIFRRMRLLNICIY</sequence>
<dbReference type="InterPro" id="IPR046960">
    <property type="entry name" value="PPR_At4g14850-like_plant"/>
</dbReference>